<keyword evidence="6" id="KW-1185">Reference proteome</keyword>
<evidence type="ECO:0000313" key="5">
    <source>
        <dbReference type="EMBL" id="GMF37260.1"/>
    </source>
</evidence>
<keyword evidence="1" id="KW-0175">Coiled coil</keyword>
<dbReference type="Pfam" id="PF24798">
    <property type="entry name" value="Ig-CFAP74_4th"/>
    <property type="match status" value="1"/>
</dbReference>
<feature type="region of interest" description="Disordered" evidence="2">
    <location>
        <begin position="1106"/>
        <end position="1133"/>
    </location>
</feature>
<evidence type="ECO:0000259" key="4">
    <source>
        <dbReference type="Pfam" id="PF24798"/>
    </source>
</evidence>
<dbReference type="OrthoDB" id="545169at2759"/>
<protein>
    <submittedName>
        <fullName evidence="5">Unnamed protein product</fullName>
    </submittedName>
</protein>
<proteinExistence type="predicted"/>
<feature type="coiled-coil region" evidence="1">
    <location>
        <begin position="79"/>
        <end position="168"/>
    </location>
</feature>
<feature type="region of interest" description="Disordered" evidence="2">
    <location>
        <begin position="1688"/>
        <end position="1708"/>
    </location>
</feature>
<dbReference type="InterPro" id="IPR056310">
    <property type="entry name" value="Ig-CFAP74_4th"/>
</dbReference>
<dbReference type="EMBL" id="BSXW01001502">
    <property type="protein sequence ID" value="GMF37260.1"/>
    <property type="molecule type" value="Genomic_DNA"/>
</dbReference>
<feature type="region of interest" description="Disordered" evidence="2">
    <location>
        <begin position="1614"/>
        <end position="1642"/>
    </location>
</feature>
<dbReference type="InterPro" id="IPR056307">
    <property type="entry name" value="Ig-CFAP74_3rd"/>
</dbReference>
<dbReference type="Pfam" id="PF24771">
    <property type="entry name" value="Ig_CFAP74_1st"/>
    <property type="match status" value="1"/>
</dbReference>
<comment type="caution">
    <text evidence="5">The sequence shown here is derived from an EMBL/GenBank/DDBJ whole genome shotgun (WGS) entry which is preliminary data.</text>
</comment>
<feature type="compositionally biased region" description="Polar residues" evidence="2">
    <location>
        <begin position="553"/>
        <end position="566"/>
    </location>
</feature>
<feature type="domain" description="CFAP74 third Ig-like" evidence="3">
    <location>
        <begin position="756"/>
        <end position="875"/>
    </location>
</feature>
<dbReference type="Gene3D" id="2.60.40.10">
    <property type="entry name" value="Immunoglobulins"/>
    <property type="match status" value="2"/>
</dbReference>
<organism evidence="5 6">
    <name type="scientific">Phytophthora lilii</name>
    <dbReference type="NCBI Taxonomy" id="2077276"/>
    <lineage>
        <taxon>Eukaryota</taxon>
        <taxon>Sar</taxon>
        <taxon>Stramenopiles</taxon>
        <taxon>Oomycota</taxon>
        <taxon>Peronosporomycetes</taxon>
        <taxon>Peronosporales</taxon>
        <taxon>Peronosporaceae</taxon>
        <taxon>Phytophthora</taxon>
    </lineage>
</organism>
<reference evidence="5" key="1">
    <citation type="submission" date="2023-04" db="EMBL/GenBank/DDBJ databases">
        <title>Phytophthora lilii NBRC 32176.</title>
        <authorList>
            <person name="Ichikawa N."/>
            <person name="Sato H."/>
            <person name="Tonouchi N."/>
        </authorList>
    </citation>
    <scope>NUCLEOTIDE SEQUENCE</scope>
    <source>
        <strain evidence="5">NBRC 32176</strain>
    </source>
</reference>
<feature type="region of interest" description="Disordered" evidence="2">
    <location>
        <begin position="546"/>
        <end position="637"/>
    </location>
</feature>
<evidence type="ECO:0000256" key="1">
    <source>
        <dbReference type="SAM" id="Coils"/>
    </source>
</evidence>
<feature type="region of interest" description="Disordered" evidence="2">
    <location>
        <begin position="1"/>
        <end position="32"/>
    </location>
</feature>
<evidence type="ECO:0000313" key="6">
    <source>
        <dbReference type="Proteomes" id="UP001165083"/>
    </source>
</evidence>
<dbReference type="PANTHER" id="PTHR22538">
    <property type="entry name" value="CILIA- AND FLAGELLA-ASSOCIATED PROTEIN 74"/>
    <property type="match status" value="1"/>
</dbReference>
<feature type="compositionally biased region" description="Polar residues" evidence="2">
    <location>
        <begin position="1614"/>
        <end position="1631"/>
    </location>
</feature>
<dbReference type="Pfam" id="PF24778">
    <property type="entry name" value="Ig-CFAP74_3rd"/>
    <property type="match status" value="1"/>
</dbReference>
<feature type="region of interest" description="Disordered" evidence="2">
    <location>
        <begin position="237"/>
        <end position="277"/>
    </location>
</feature>
<evidence type="ECO:0000256" key="2">
    <source>
        <dbReference type="SAM" id="MobiDB-lite"/>
    </source>
</evidence>
<dbReference type="PANTHER" id="PTHR22538:SF0">
    <property type="entry name" value="CILIA- AND FLAGELLA-ASSOCIATED PROTEIN 74"/>
    <property type="match status" value="1"/>
</dbReference>
<gene>
    <name evidence="5" type="ORF">Plil01_001569800</name>
</gene>
<feature type="domain" description="CFAP74 fourth Ig-like" evidence="4">
    <location>
        <begin position="896"/>
        <end position="966"/>
    </location>
</feature>
<feature type="region of interest" description="Disordered" evidence="2">
    <location>
        <begin position="334"/>
        <end position="359"/>
    </location>
</feature>
<feature type="compositionally biased region" description="Low complexity" evidence="2">
    <location>
        <begin position="617"/>
        <end position="637"/>
    </location>
</feature>
<name>A0A9W6XF24_9STRA</name>
<evidence type="ECO:0000259" key="3">
    <source>
        <dbReference type="Pfam" id="PF24778"/>
    </source>
</evidence>
<sequence length="1727" mass="188098">MAARDGSIAESVPSAVPENPRAPVQQRLHDGFRTDRRYLSRMVVEAQNERSTRVEAVLELKQDLDASSAKIAAQSSAIRARAQAERAELARTHQGLLDQGKNPYEVARRKVVQREARRERSKIERNIQDREAKLLARLEVEKGLQRRREKLEAQNRAYERKYQREMGRAAQEERTNAYLLSRTGKEALDPTGKLVRVYPSQETTIKDDSFGLGRSAVISPDHRRRVVAKMLFKPTHAGTKPSAMLLPRGQKRHSHQEPEDQEVSALGSSRTEGGDHDDAELKISDRLIMPPLPAVKPGQDLRKVNHALLPNSDLKLPPITGNNSHILHDLRQENEENQVSEDASKSTSSPLKLKKGRNRSVLEERHLTKARQRQKDSLFAQPQIVWGKTFTGNAFLANPPTLWFKDYDVGRPLPLGFTLTNVSNAFNQFRLLPMDDEVIELFDIVYEKPGRMSAGMSCSLRMIFTGTEERDLDTALSVAAPTGVFQIPVRCTCKKAVPVLDTRDVCFAEVVAGERTSVTLTLANEGALPLEYWLRRVQQPESVAQTPIRIESSIPTENSFEKSQGTAEDGDSEGIGQPEEVRDDIRFGENPQEDNSNQVASQATNEVDEVEPAQQQSLKSRVSSRGSSAESTRTSATFANMTENITIEAENDGNSDTRDPLNPEEQALIEQVCEDIQLKTAKADEPVRFTKHGIVEPYSSSPVVFTFAPATAMKLENERYALEFSGISSPGISSPDLRRLASIPVLVSGTASQVPIFVARSKLDFRCCAYGKLYRHQLVVCNRGKVALKIQVQVPKALVGYVEFNPAFGYVQAAVALQAGSFPVQVKFRPEESMWKRVERAGYGSRTLGMLAVPVSVVVPDQTLPVFFLLTAKLTPVTLQLDLSLDITTGSTDGGLHFGACCVGHGVSHELKITNSARVPQRIGVTSLPKDVTIADISSGVGFVLLPSEVRTLKVVYEPSFPGSLNATGPMGRTKPAITLWSSTFNQTYVLPCSGSGVASDLVFSHSAVRLGATSLGQTQTCNILLTNKSDRHTQLVELRLPPAAAPFLRVTPLVACLTPLETIRLEIDFEPTEDIFKLTKSRYLETKLSNDAALKNHEVTVITPSTSARSAEANRSLDQVEEPLSNRESQDSEAFLRTMIPDVSDEPRSCHHTWTILCFQHHQVNTNGKPSTKTKAAVPLQALEVRTTAVEPLVIPSSTTLDFGQVAIGQTLVHELVLQMAPSAADSVSLRAQPLHVLGAFRVIGALREIPSRDKGLIRVEFEPRTPLTYEDELELSAMGVNICIRLRGEGINPSLTLTPPDGSIDFQDVLARTRNVRELVLTNGSAFPLAFSILPLDDFDDNKEGNSVAIAPNPKDVDSLTTSTGLPAFTFSPTSAIIPENGSMNLQVVFQPDHQRPGHYARRYRIKVPNESENHIISLSGRCWENQLYVFAPEADHSVRSALSSDHTSVDAGITTKKEPLLAPRPVEDLFDLPPSISLTQLPPTIGATELPAAGLRKPSPSVVLTFAENESIRSSRGSFAGDNGNNDTTDSSKRITKTLFIGSTTPSSGVYGGLEEVTFVGAGGSAGSFELVVDAASPYAKLFTLEPARGAIAAGQQLAIQVTYYPPTPTTENALGSETTTPASSARSTGAVMSVSSARANSAQRRPELEVVQWVHVQVQCTLKGGSLWRAIPATGGIPAASVAGGTGTTGNHSQQKGANAGAGTIEGADTRTVVIVLRARLET</sequence>
<dbReference type="Proteomes" id="UP001165083">
    <property type="component" value="Unassembled WGS sequence"/>
</dbReference>
<dbReference type="InterPro" id="IPR013783">
    <property type="entry name" value="Ig-like_fold"/>
</dbReference>
<feature type="compositionally biased region" description="Polar residues" evidence="2">
    <location>
        <begin position="593"/>
        <end position="605"/>
    </location>
</feature>
<accession>A0A9W6XF24</accession>